<dbReference type="InterPro" id="IPR015942">
    <property type="entry name" value="Asp/Glu/hydantoin_racemase"/>
</dbReference>
<protein>
    <recommendedName>
        <fullName evidence="2 7">Glutamate racemase</fullName>
        <ecNumber evidence="2 7">5.1.1.3</ecNumber>
    </recommendedName>
</protein>
<dbReference type="NCBIfam" id="TIGR00067">
    <property type="entry name" value="glut_race"/>
    <property type="match status" value="1"/>
</dbReference>
<dbReference type="EC" id="5.1.1.3" evidence="2 7"/>
<feature type="binding site" evidence="7">
    <location>
        <begin position="78"/>
        <end position="79"/>
    </location>
    <ligand>
        <name>substrate</name>
    </ligand>
</feature>
<comment type="similarity">
    <text evidence="7">Belongs to the aspartate/glutamate racemases family.</text>
</comment>
<evidence type="ECO:0000313" key="8">
    <source>
        <dbReference type="EMBL" id="SAI35292.1"/>
    </source>
</evidence>
<proteinExistence type="inferred from homology"/>
<keyword evidence="4 7" id="KW-0573">Peptidoglycan synthesis</keyword>
<dbReference type="PANTHER" id="PTHR21198">
    <property type="entry name" value="GLUTAMATE RACEMASE"/>
    <property type="match status" value="1"/>
</dbReference>
<evidence type="ECO:0000256" key="1">
    <source>
        <dbReference type="ARBA" id="ARBA00001602"/>
    </source>
</evidence>
<dbReference type="OrthoDB" id="9801055at2"/>
<dbReference type="PROSITE" id="PS00923">
    <property type="entry name" value="ASP_GLU_RACEMASE_1"/>
    <property type="match status" value="1"/>
</dbReference>
<dbReference type="InterPro" id="IPR004391">
    <property type="entry name" value="Glu_race"/>
</dbReference>
<evidence type="ECO:0000256" key="3">
    <source>
        <dbReference type="ARBA" id="ARBA00022960"/>
    </source>
</evidence>
<dbReference type="GO" id="GO:0008881">
    <property type="term" value="F:glutamate racemase activity"/>
    <property type="evidence" value="ECO:0007669"/>
    <property type="project" value="UniProtKB-UniRule"/>
</dbReference>
<dbReference type="InterPro" id="IPR018187">
    <property type="entry name" value="Asp/Glu_racemase_AS_1"/>
</dbReference>
<name>A0A157PNV3_9BORD</name>
<feature type="binding site" evidence="7">
    <location>
        <begin position="46"/>
        <end position="47"/>
    </location>
    <ligand>
        <name>substrate</name>
    </ligand>
</feature>
<dbReference type="GO" id="GO:0008360">
    <property type="term" value="P:regulation of cell shape"/>
    <property type="evidence" value="ECO:0007669"/>
    <property type="project" value="UniProtKB-KW"/>
</dbReference>
<evidence type="ECO:0000256" key="4">
    <source>
        <dbReference type="ARBA" id="ARBA00022984"/>
    </source>
</evidence>
<dbReference type="Gene3D" id="3.40.50.1860">
    <property type="match status" value="2"/>
</dbReference>
<reference evidence="8 9" key="1">
    <citation type="submission" date="2016-03" db="EMBL/GenBank/DDBJ databases">
        <authorList>
            <consortium name="Pathogen Informatics"/>
        </authorList>
    </citation>
    <scope>NUCLEOTIDE SEQUENCE [LARGE SCALE GENOMIC DNA]</scope>
    <source>
        <strain evidence="8 9">NCTC13364</strain>
    </source>
</reference>
<keyword evidence="3 7" id="KW-0133">Cell shape</keyword>
<feature type="binding site" evidence="7">
    <location>
        <begin position="189"/>
        <end position="190"/>
    </location>
    <ligand>
        <name>substrate</name>
    </ligand>
</feature>
<dbReference type="UniPathway" id="UPA00219"/>
<accession>A0A157PNV3</accession>
<comment type="pathway">
    <text evidence="7">Cell wall biogenesis; peptidoglycan biosynthesis.</text>
</comment>
<dbReference type="HAMAP" id="MF_00258">
    <property type="entry name" value="Glu_racemase"/>
    <property type="match status" value="1"/>
</dbReference>
<dbReference type="EMBL" id="FKBS01000014">
    <property type="protein sequence ID" value="SAI35292.1"/>
    <property type="molecule type" value="Genomic_DNA"/>
</dbReference>
<sequence>MPPLSDVRPIGIYDSGAGGLSTLRDIRRALPDEPLVYVADSAHLPYGEKSQEFLERRALAIADYFVSRQVRAIAVACNTATAAAIGTIRAHHPDLVVVGIEPAIKPAAQLSRSGVIGVFATHGTLASPRFAALAQRAAAGVRVVLRPCPDWVMLVENGQLDGDAARAAVDMAATALLDAGADVLVLGCTHFPFLLPLLRERVGPDLPIIEPGPALARQLAYRLRTEAPGLMAPAGYAGGCELLTSGDARRLGEQAMRLLQWALPAERLPATWR</sequence>
<keyword evidence="5 7" id="KW-0413">Isomerase</keyword>
<feature type="active site" description="Proton donor/acceptor" evidence="7">
    <location>
        <position position="188"/>
    </location>
</feature>
<comment type="function">
    <text evidence="7">Provides the (R)-glutamate required for cell wall biosynthesis.</text>
</comment>
<dbReference type="Proteomes" id="UP000077037">
    <property type="component" value="Unassembled WGS sequence"/>
</dbReference>
<dbReference type="RefSeq" id="WP_066413467.1">
    <property type="nucleotide sequence ID" value="NZ_FKBS01000014.1"/>
</dbReference>
<feature type="active site" description="Proton donor/acceptor" evidence="7">
    <location>
        <position position="77"/>
    </location>
</feature>
<dbReference type="AlphaFoldDB" id="A0A157PNV3"/>
<dbReference type="Pfam" id="PF01177">
    <property type="entry name" value="Asp_Glu_race"/>
    <property type="match status" value="1"/>
</dbReference>
<evidence type="ECO:0000256" key="2">
    <source>
        <dbReference type="ARBA" id="ARBA00013090"/>
    </source>
</evidence>
<dbReference type="GO" id="GO:0071555">
    <property type="term" value="P:cell wall organization"/>
    <property type="evidence" value="ECO:0007669"/>
    <property type="project" value="UniProtKB-KW"/>
</dbReference>
<evidence type="ECO:0000256" key="5">
    <source>
        <dbReference type="ARBA" id="ARBA00023235"/>
    </source>
</evidence>
<dbReference type="SUPFAM" id="SSF53681">
    <property type="entry name" value="Aspartate/glutamate racemase"/>
    <property type="match status" value="2"/>
</dbReference>
<dbReference type="PANTHER" id="PTHR21198:SF2">
    <property type="entry name" value="GLUTAMATE RACEMASE"/>
    <property type="match status" value="1"/>
</dbReference>
<dbReference type="InterPro" id="IPR001920">
    <property type="entry name" value="Asp/Glu_race"/>
</dbReference>
<evidence type="ECO:0000256" key="7">
    <source>
        <dbReference type="HAMAP-Rule" id="MF_00258"/>
    </source>
</evidence>
<organism evidence="8 9">
    <name type="scientific">Bordetella ansorpii</name>
    <dbReference type="NCBI Taxonomy" id="288768"/>
    <lineage>
        <taxon>Bacteria</taxon>
        <taxon>Pseudomonadati</taxon>
        <taxon>Pseudomonadota</taxon>
        <taxon>Betaproteobacteria</taxon>
        <taxon>Burkholderiales</taxon>
        <taxon>Alcaligenaceae</taxon>
        <taxon>Bordetella</taxon>
    </lineage>
</organism>
<feature type="binding site" evidence="7">
    <location>
        <begin position="14"/>
        <end position="15"/>
    </location>
    <ligand>
        <name>substrate</name>
    </ligand>
</feature>
<dbReference type="PROSITE" id="PS00924">
    <property type="entry name" value="ASP_GLU_RACEMASE_2"/>
    <property type="match status" value="1"/>
</dbReference>
<dbReference type="InterPro" id="IPR033134">
    <property type="entry name" value="Asp/Glu_racemase_AS_2"/>
</dbReference>
<evidence type="ECO:0000256" key="6">
    <source>
        <dbReference type="ARBA" id="ARBA00023316"/>
    </source>
</evidence>
<keyword evidence="6 7" id="KW-0961">Cell wall biogenesis/degradation</keyword>
<dbReference type="GO" id="GO:0009252">
    <property type="term" value="P:peptidoglycan biosynthetic process"/>
    <property type="evidence" value="ECO:0007669"/>
    <property type="project" value="UniProtKB-UniRule"/>
</dbReference>
<evidence type="ECO:0000313" key="9">
    <source>
        <dbReference type="Proteomes" id="UP000077037"/>
    </source>
</evidence>
<gene>
    <name evidence="7 8" type="primary">murI</name>
    <name evidence="8" type="ORF">SAMEA1982600_02894</name>
</gene>
<comment type="catalytic activity">
    <reaction evidence="1 7">
        <text>L-glutamate = D-glutamate</text>
        <dbReference type="Rhea" id="RHEA:12813"/>
        <dbReference type="ChEBI" id="CHEBI:29985"/>
        <dbReference type="ChEBI" id="CHEBI:29986"/>
        <dbReference type="EC" id="5.1.1.3"/>
    </reaction>
</comment>